<protein>
    <recommendedName>
        <fullName evidence="1">ZNFX1 domain-containing protein</fullName>
    </recommendedName>
</protein>
<comment type="caution">
    <text evidence="2">The sequence shown here is derived from an EMBL/GenBank/DDBJ whole genome shotgun (WGS) entry which is preliminary data.</text>
</comment>
<name>A0A8X6FY57_TRICU</name>
<gene>
    <name evidence="2" type="ORF">TNCT_141791</name>
</gene>
<organism evidence="2 3">
    <name type="scientific">Trichonephila clavata</name>
    <name type="common">Joro spider</name>
    <name type="synonym">Nephila clavata</name>
    <dbReference type="NCBI Taxonomy" id="2740835"/>
    <lineage>
        <taxon>Eukaryota</taxon>
        <taxon>Metazoa</taxon>
        <taxon>Ecdysozoa</taxon>
        <taxon>Arthropoda</taxon>
        <taxon>Chelicerata</taxon>
        <taxon>Arachnida</taxon>
        <taxon>Araneae</taxon>
        <taxon>Araneomorphae</taxon>
        <taxon>Entelegynae</taxon>
        <taxon>Araneoidea</taxon>
        <taxon>Nephilidae</taxon>
        <taxon>Trichonephila</taxon>
    </lineage>
</organism>
<sequence length="121" mass="13686">MNKDANEVLLTILNEESGFFLHLEKHDISRDVMAYVLLALGKAITSYMHSNVNSLINDVTSSKYSFQKGSLLCLSSDDFQTMLFATVARREPKDLRNGFLLLRFDELTDEVLALSPLRSLL</sequence>
<dbReference type="InterPro" id="IPR057373">
    <property type="entry name" value="ZNFX1"/>
</dbReference>
<evidence type="ECO:0000259" key="1">
    <source>
        <dbReference type="Pfam" id="PF25396"/>
    </source>
</evidence>
<dbReference type="Proteomes" id="UP000887116">
    <property type="component" value="Unassembled WGS sequence"/>
</dbReference>
<evidence type="ECO:0000313" key="2">
    <source>
        <dbReference type="EMBL" id="GFQ91313.1"/>
    </source>
</evidence>
<keyword evidence="3" id="KW-1185">Reference proteome</keyword>
<dbReference type="Pfam" id="PF25396">
    <property type="entry name" value="ZNFX1"/>
    <property type="match status" value="1"/>
</dbReference>
<dbReference type="EMBL" id="BMAO01013845">
    <property type="protein sequence ID" value="GFQ91313.1"/>
    <property type="molecule type" value="Genomic_DNA"/>
</dbReference>
<evidence type="ECO:0000313" key="3">
    <source>
        <dbReference type="Proteomes" id="UP000887116"/>
    </source>
</evidence>
<dbReference type="OrthoDB" id="2423195at2759"/>
<feature type="domain" description="ZNFX1" evidence="1">
    <location>
        <begin position="63"/>
        <end position="116"/>
    </location>
</feature>
<accession>A0A8X6FY57</accession>
<reference evidence="2" key="1">
    <citation type="submission" date="2020-07" db="EMBL/GenBank/DDBJ databases">
        <title>Multicomponent nature underlies the extraordinary mechanical properties of spider dragline silk.</title>
        <authorList>
            <person name="Kono N."/>
            <person name="Nakamura H."/>
            <person name="Mori M."/>
            <person name="Yoshida Y."/>
            <person name="Ohtoshi R."/>
            <person name="Malay A.D."/>
            <person name="Moran D.A.P."/>
            <person name="Tomita M."/>
            <person name="Numata K."/>
            <person name="Arakawa K."/>
        </authorList>
    </citation>
    <scope>NUCLEOTIDE SEQUENCE</scope>
</reference>
<proteinExistence type="predicted"/>
<dbReference type="AlphaFoldDB" id="A0A8X6FY57"/>